<organism evidence="1">
    <name type="scientific">Podoviridae sp. ctHkH8</name>
    <dbReference type="NCBI Taxonomy" id="2825236"/>
    <lineage>
        <taxon>Viruses</taxon>
        <taxon>Duplodnaviria</taxon>
        <taxon>Heunggongvirae</taxon>
        <taxon>Uroviricota</taxon>
        <taxon>Caudoviricetes</taxon>
    </lineage>
</organism>
<accession>A0A8S5PG03</accession>
<proteinExistence type="predicted"/>
<sequence length="86" mass="9791">MLREMYEQFVFSEASEVERVTQGTSPFVKFAFKSVSCIMIAEFSEVSDISLESIDAKLTLGETELLSLTFIQRCKPENQTKIKNSK</sequence>
<protein>
    <submittedName>
        <fullName evidence="1">Uncharacterized protein</fullName>
    </submittedName>
</protein>
<reference evidence="1" key="1">
    <citation type="journal article" date="2021" name="Proc. Natl. Acad. Sci. U.S.A.">
        <title>A Catalog of Tens of Thousands of Viruses from Human Metagenomes Reveals Hidden Associations with Chronic Diseases.</title>
        <authorList>
            <person name="Tisza M.J."/>
            <person name="Buck C.B."/>
        </authorList>
    </citation>
    <scope>NUCLEOTIDE SEQUENCE</scope>
    <source>
        <strain evidence="1">CtHkH8</strain>
    </source>
</reference>
<name>A0A8S5PG03_9CAUD</name>
<dbReference type="EMBL" id="BK015426">
    <property type="protein sequence ID" value="DAE06103.1"/>
    <property type="molecule type" value="Genomic_DNA"/>
</dbReference>
<evidence type="ECO:0000313" key="1">
    <source>
        <dbReference type="EMBL" id="DAE06103.1"/>
    </source>
</evidence>